<dbReference type="AlphaFoldDB" id="A0A1E5WDX6"/>
<evidence type="ECO:0000313" key="2">
    <source>
        <dbReference type="Proteomes" id="UP000095767"/>
    </source>
</evidence>
<accession>A0A1E5WDX6</accession>
<dbReference type="EMBL" id="LWDX02011667">
    <property type="protein sequence ID" value="OEL35596.1"/>
    <property type="molecule type" value="Genomic_DNA"/>
</dbReference>
<evidence type="ECO:0000313" key="1">
    <source>
        <dbReference type="EMBL" id="OEL35596.1"/>
    </source>
</evidence>
<organism evidence="1 2">
    <name type="scientific">Dichanthelium oligosanthes</name>
    <dbReference type="NCBI Taxonomy" id="888268"/>
    <lineage>
        <taxon>Eukaryota</taxon>
        <taxon>Viridiplantae</taxon>
        <taxon>Streptophyta</taxon>
        <taxon>Embryophyta</taxon>
        <taxon>Tracheophyta</taxon>
        <taxon>Spermatophyta</taxon>
        <taxon>Magnoliopsida</taxon>
        <taxon>Liliopsida</taxon>
        <taxon>Poales</taxon>
        <taxon>Poaceae</taxon>
        <taxon>PACMAD clade</taxon>
        <taxon>Panicoideae</taxon>
        <taxon>Panicodae</taxon>
        <taxon>Paniceae</taxon>
        <taxon>Dichantheliinae</taxon>
        <taxon>Dichanthelium</taxon>
    </lineage>
</organism>
<sequence>MLDLIESITNHITDPNVFLRFKAVRKGWNPPHSTREPSFSPWIPKSDNFFMKLKSENVGEYRTLKFVSMVDNSLFRVSFPMLARNRSRLRLIGCCKLGYLLTSACNNK</sequence>
<comment type="caution">
    <text evidence="1">The sequence shown here is derived from an EMBL/GenBank/DDBJ whole genome shotgun (WGS) entry which is preliminary data.</text>
</comment>
<protein>
    <submittedName>
        <fullName evidence="1">Uncharacterized protein</fullName>
    </submittedName>
</protein>
<reference evidence="1 2" key="1">
    <citation type="submission" date="2016-09" db="EMBL/GenBank/DDBJ databases">
        <title>The draft genome of Dichanthelium oligosanthes: A C3 panicoid grass species.</title>
        <authorList>
            <person name="Studer A.J."/>
            <person name="Schnable J.C."/>
            <person name="Brutnell T.P."/>
        </authorList>
    </citation>
    <scope>NUCLEOTIDE SEQUENCE [LARGE SCALE GENOMIC DNA]</scope>
    <source>
        <strain evidence="2">cv. Kellogg 1175</strain>
        <tissue evidence="1">Leaf</tissue>
    </source>
</reference>
<dbReference type="Proteomes" id="UP000095767">
    <property type="component" value="Unassembled WGS sequence"/>
</dbReference>
<name>A0A1E5WDX6_9POAL</name>
<proteinExistence type="predicted"/>
<gene>
    <name evidence="1" type="ORF">BAE44_0003385</name>
</gene>
<keyword evidence="2" id="KW-1185">Reference proteome</keyword>